<keyword evidence="3" id="KW-1185">Reference proteome</keyword>
<protein>
    <submittedName>
        <fullName evidence="2">Uncharacterized protein</fullName>
    </submittedName>
</protein>
<evidence type="ECO:0000256" key="1">
    <source>
        <dbReference type="SAM" id="SignalP"/>
    </source>
</evidence>
<name>A0A9J6BA85_POLVA</name>
<reference evidence="2" key="1">
    <citation type="submission" date="2021-03" db="EMBL/GenBank/DDBJ databases">
        <title>Chromosome level genome of the anhydrobiotic midge Polypedilum vanderplanki.</title>
        <authorList>
            <person name="Yoshida Y."/>
            <person name="Kikawada T."/>
            <person name="Gusev O."/>
        </authorList>
    </citation>
    <scope>NUCLEOTIDE SEQUENCE</scope>
    <source>
        <strain evidence="2">NIAS01</strain>
        <tissue evidence="2">Whole body or cell culture</tissue>
    </source>
</reference>
<dbReference type="EMBL" id="JADBJN010000004">
    <property type="protein sequence ID" value="KAG5666610.1"/>
    <property type="molecule type" value="Genomic_DNA"/>
</dbReference>
<evidence type="ECO:0000313" key="2">
    <source>
        <dbReference type="EMBL" id="KAG5666610.1"/>
    </source>
</evidence>
<gene>
    <name evidence="2" type="ORF">PVAND_014626</name>
</gene>
<sequence>MLLIILLSLIRIVLSNSISLNHIYEEEVKLLDQRYKAFGSLKDTNLECVKQKLKLSVNGEKLIAQKLGENVVHTAALLCLDDKSIYEKMLKYILKDIISFANLECYKKRLQELQADSKLLNNFIPDSSINCNETITKTEYNKEELQELEVYDCVMDKKIIIERIGIKNVLLHGHLKEANEISDDIKKEMFEEMDSLNEILLECSLKIID</sequence>
<accession>A0A9J6BA85</accession>
<comment type="caution">
    <text evidence="2">The sequence shown here is derived from an EMBL/GenBank/DDBJ whole genome shotgun (WGS) entry which is preliminary data.</text>
</comment>
<feature type="signal peptide" evidence="1">
    <location>
        <begin position="1"/>
        <end position="15"/>
    </location>
</feature>
<keyword evidence="1" id="KW-0732">Signal</keyword>
<organism evidence="2 3">
    <name type="scientific">Polypedilum vanderplanki</name>
    <name type="common">Sleeping chironomid midge</name>
    <dbReference type="NCBI Taxonomy" id="319348"/>
    <lineage>
        <taxon>Eukaryota</taxon>
        <taxon>Metazoa</taxon>
        <taxon>Ecdysozoa</taxon>
        <taxon>Arthropoda</taxon>
        <taxon>Hexapoda</taxon>
        <taxon>Insecta</taxon>
        <taxon>Pterygota</taxon>
        <taxon>Neoptera</taxon>
        <taxon>Endopterygota</taxon>
        <taxon>Diptera</taxon>
        <taxon>Nematocera</taxon>
        <taxon>Chironomoidea</taxon>
        <taxon>Chironomidae</taxon>
        <taxon>Chironominae</taxon>
        <taxon>Polypedilum</taxon>
        <taxon>Polypedilum</taxon>
    </lineage>
</organism>
<feature type="chain" id="PRO_5039918102" evidence="1">
    <location>
        <begin position="16"/>
        <end position="209"/>
    </location>
</feature>
<dbReference type="AlphaFoldDB" id="A0A9J6BA85"/>
<proteinExistence type="predicted"/>
<dbReference type="Proteomes" id="UP001107558">
    <property type="component" value="Chromosome 4"/>
</dbReference>
<evidence type="ECO:0000313" key="3">
    <source>
        <dbReference type="Proteomes" id="UP001107558"/>
    </source>
</evidence>